<evidence type="ECO:0000313" key="3">
    <source>
        <dbReference type="Proteomes" id="UP000607197"/>
    </source>
</evidence>
<reference evidence="2" key="2">
    <citation type="submission" date="2020-09" db="EMBL/GenBank/DDBJ databases">
        <authorList>
            <person name="Sun Q."/>
            <person name="Ohkuma M."/>
        </authorList>
    </citation>
    <scope>NUCLEOTIDE SEQUENCE</scope>
    <source>
        <strain evidence="2">JCM 19596</strain>
    </source>
</reference>
<gene>
    <name evidence="2" type="ORF">GCM10009039_26530</name>
</gene>
<dbReference type="EMBL" id="BMPG01000003">
    <property type="protein sequence ID" value="GGL67204.1"/>
    <property type="molecule type" value="Genomic_DNA"/>
</dbReference>
<comment type="caution">
    <text evidence="2">The sequence shown here is derived from an EMBL/GenBank/DDBJ whole genome shotgun (WGS) entry which is preliminary data.</text>
</comment>
<protein>
    <submittedName>
        <fullName evidence="2">Uncharacterized protein</fullName>
    </submittedName>
</protein>
<organism evidence="2 3">
    <name type="scientific">Halocalculus aciditolerans</name>
    <dbReference type="NCBI Taxonomy" id="1383812"/>
    <lineage>
        <taxon>Archaea</taxon>
        <taxon>Methanobacteriati</taxon>
        <taxon>Methanobacteriota</taxon>
        <taxon>Stenosarchaea group</taxon>
        <taxon>Halobacteria</taxon>
        <taxon>Halobacteriales</taxon>
        <taxon>Halobacteriaceae</taxon>
        <taxon>Halocalculus</taxon>
    </lineage>
</organism>
<accession>A0A830FPC9</accession>
<sequence length="286" mass="30488">MSPDKSAEGNCVTIRDTGESLNDAVNEGIHADADVVLKSEYHFSTGDLREELALLRTGSFDAVVFEAARENVEEVPTPTITDRIVGLPFFFLGFLYTDTTPLLAAALKDDVDVQYTRESDGDVIEGLPSILPLVVLGIALTLGAGIAYFGALALVNARYAVLSFGCYATIFAIPITVRYARGKISGGANRNEIMANRIADAVADTNDGRVFVPVGARHTDPLRKRLPDRITTDTISPAYRFLSVPAMKEFLPGVTKSIVLIVAVWIAVAGIGGAVVILAYGVVGLV</sequence>
<proteinExistence type="predicted"/>
<evidence type="ECO:0000256" key="1">
    <source>
        <dbReference type="SAM" id="Phobius"/>
    </source>
</evidence>
<dbReference type="Proteomes" id="UP000607197">
    <property type="component" value="Unassembled WGS sequence"/>
</dbReference>
<keyword evidence="3" id="KW-1185">Reference proteome</keyword>
<feature type="transmembrane region" description="Helical" evidence="1">
    <location>
        <begin position="258"/>
        <end position="283"/>
    </location>
</feature>
<evidence type="ECO:0000313" key="2">
    <source>
        <dbReference type="EMBL" id="GGL67204.1"/>
    </source>
</evidence>
<keyword evidence="1" id="KW-0472">Membrane</keyword>
<keyword evidence="1" id="KW-0812">Transmembrane</keyword>
<keyword evidence="1" id="KW-1133">Transmembrane helix</keyword>
<name>A0A830FPC9_9EURY</name>
<reference evidence="2" key="1">
    <citation type="journal article" date="2014" name="Int. J. Syst. Evol. Microbiol.">
        <title>Complete genome sequence of Corynebacterium casei LMG S-19264T (=DSM 44701T), isolated from a smear-ripened cheese.</title>
        <authorList>
            <consortium name="US DOE Joint Genome Institute (JGI-PGF)"/>
            <person name="Walter F."/>
            <person name="Albersmeier A."/>
            <person name="Kalinowski J."/>
            <person name="Ruckert C."/>
        </authorList>
    </citation>
    <scope>NUCLEOTIDE SEQUENCE</scope>
    <source>
        <strain evidence="2">JCM 19596</strain>
    </source>
</reference>
<feature type="transmembrane region" description="Helical" evidence="1">
    <location>
        <begin position="130"/>
        <end position="153"/>
    </location>
</feature>
<feature type="transmembrane region" description="Helical" evidence="1">
    <location>
        <begin position="159"/>
        <end position="180"/>
    </location>
</feature>
<dbReference type="RefSeq" id="WP_188979685.1">
    <property type="nucleotide sequence ID" value="NZ_BMPG01000003.1"/>
</dbReference>
<dbReference type="AlphaFoldDB" id="A0A830FPC9"/>